<dbReference type="GO" id="GO:0009236">
    <property type="term" value="P:cobalamin biosynthetic process"/>
    <property type="evidence" value="ECO:0007669"/>
    <property type="project" value="UniProtKB-UniPathway"/>
</dbReference>
<comment type="function">
    <text evidence="1">Converts cobyric acid to cobinamide by the addition of aminopropanol on the F carboxylic group.</text>
</comment>
<dbReference type="HAMAP" id="MF_00024">
    <property type="entry name" value="CobD_CbiB"/>
    <property type="match status" value="1"/>
</dbReference>
<evidence type="ECO:0000256" key="4">
    <source>
        <dbReference type="ARBA" id="ARBA00006263"/>
    </source>
</evidence>
<feature type="transmembrane region" description="Helical" evidence="11">
    <location>
        <begin position="64"/>
        <end position="84"/>
    </location>
</feature>
<evidence type="ECO:0000256" key="2">
    <source>
        <dbReference type="ARBA" id="ARBA00004651"/>
    </source>
</evidence>
<dbReference type="Pfam" id="PF03186">
    <property type="entry name" value="CobD_Cbib"/>
    <property type="match status" value="1"/>
</dbReference>
<dbReference type="Proteomes" id="UP000885664">
    <property type="component" value="Unassembled WGS sequence"/>
</dbReference>
<keyword evidence="10 11" id="KW-0472">Membrane</keyword>
<evidence type="ECO:0000256" key="1">
    <source>
        <dbReference type="ARBA" id="ARBA00003384"/>
    </source>
</evidence>
<comment type="caution">
    <text evidence="12">The sequence shown here is derived from an EMBL/GenBank/DDBJ whole genome shotgun (WGS) entry which is preliminary data.</text>
</comment>
<dbReference type="PANTHER" id="PTHR34308:SF1">
    <property type="entry name" value="COBALAMIN BIOSYNTHESIS PROTEIN CBIB"/>
    <property type="match status" value="1"/>
</dbReference>
<evidence type="ECO:0000256" key="3">
    <source>
        <dbReference type="ARBA" id="ARBA00004953"/>
    </source>
</evidence>
<feature type="non-terminal residue" evidence="12">
    <location>
        <position position="279"/>
    </location>
</feature>
<dbReference type="NCBIfam" id="TIGR00380">
    <property type="entry name" value="cobal_cbiB"/>
    <property type="match status" value="1"/>
</dbReference>
<feature type="transmembrane region" description="Helical" evidence="11">
    <location>
        <begin position="90"/>
        <end position="110"/>
    </location>
</feature>
<comment type="subcellular location">
    <subcellularLocation>
        <location evidence="2">Cell membrane</location>
        <topology evidence="2">Multi-pass membrane protein</topology>
    </subcellularLocation>
</comment>
<dbReference type="EMBL" id="DSFE01000087">
    <property type="protein sequence ID" value="HEU98009.1"/>
    <property type="molecule type" value="Genomic_DNA"/>
</dbReference>
<dbReference type="AlphaFoldDB" id="A0A7C2ULN2"/>
<reference evidence="12" key="1">
    <citation type="journal article" date="2020" name="mSystems">
        <title>Genome- and Community-Level Interaction Insights into Carbon Utilization and Element Cycling Functions of Hydrothermarchaeota in Hydrothermal Sediment.</title>
        <authorList>
            <person name="Zhou Z."/>
            <person name="Liu Y."/>
            <person name="Xu W."/>
            <person name="Pan J."/>
            <person name="Luo Z.H."/>
            <person name="Li M."/>
        </authorList>
    </citation>
    <scope>NUCLEOTIDE SEQUENCE [LARGE SCALE GENOMIC DNA]</scope>
    <source>
        <strain evidence="12">SpSt-1259</strain>
    </source>
</reference>
<evidence type="ECO:0000256" key="9">
    <source>
        <dbReference type="ARBA" id="ARBA00022989"/>
    </source>
</evidence>
<keyword evidence="9 11" id="KW-1133">Transmembrane helix</keyword>
<organism evidence="12">
    <name type="scientific">Fervidicoccus fontis</name>
    <dbReference type="NCBI Taxonomy" id="683846"/>
    <lineage>
        <taxon>Archaea</taxon>
        <taxon>Thermoproteota</taxon>
        <taxon>Thermoprotei</taxon>
        <taxon>Fervidicoccales</taxon>
        <taxon>Fervidicoccaceae</taxon>
        <taxon>Fervidicoccus</taxon>
    </lineage>
</organism>
<evidence type="ECO:0000256" key="10">
    <source>
        <dbReference type="ARBA" id="ARBA00023136"/>
    </source>
</evidence>
<comment type="pathway">
    <text evidence="3">Cofactor biosynthesis; adenosylcobalamin biosynthesis.</text>
</comment>
<proteinExistence type="inferred from homology"/>
<evidence type="ECO:0000256" key="5">
    <source>
        <dbReference type="ARBA" id="ARBA00016185"/>
    </source>
</evidence>
<evidence type="ECO:0000256" key="7">
    <source>
        <dbReference type="ARBA" id="ARBA00022573"/>
    </source>
</evidence>
<evidence type="ECO:0000256" key="6">
    <source>
        <dbReference type="ARBA" id="ARBA00022475"/>
    </source>
</evidence>
<dbReference type="PANTHER" id="PTHR34308">
    <property type="entry name" value="COBALAMIN BIOSYNTHESIS PROTEIN CBIB"/>
    <property type="match status" value="1"/>
</dbReference>
<gene>
    <name evidence="12" type="ORF">ENO36_04045</name>
</gene>
<evidence type="ECO:0000256" key="11">
    <source>
        <dbReference type="SAM" id="Phobius"/>
    </source>
</evidence>
<comment type="similarity">
    <text evidence="4">Belongs to the CobD/CbiB family.</text>
</comment>
<accession>A0A7C2ULN2</accession>
<dbReference type="GO" id="GO:0048472">
    <property type="term" value="F:threonine-phosphate decarboxylase activity"/>
    <property type="evidence" value="ECO:0007669"/>
    <property type="project" value="InterPro"/>
</dbReference>
<dbReference type="InterPro" id="IPR004485">
    <property type="entry name" value="Cobalamin_biosynth_CobD/CbiB"/>
</dbReference>
<dbReference type="GO" id="GO:0005886">
    <property type="term" value="C:plasma membrane"/>
    <property type="evidence" value="ECO:0007669"/>
    <property type="project" value="UniProtKB-SubCell"/>
</dbReference>
<evidence type="ECO:0000313" key="12">
    <source>
        <dbReference type="EMBL" id="HEU98009.1"/>
    </source>
</evidence>
<sequence length="279" mass="31234">MDLSFFLPKSFSEFSLILLSSVIVDWIYPEHKGIMYYIHPVHTSYELALLLNRKLPKNKLSGSLIWISVASLHIAMYGSALYFLRLVSDIAWIAFSVYILKVSISQRLLFSYVKRTSKCLSQGDLRCARAITSHIVRRDTSSLDEGHIASASIESLFESMVDGFISPIFFYLILGPLGALLQRIANTMDSALGYKDEEFREKGWFSAKMDTILNFLPARIASLITLLLCPCVDGSIEDGWSVFAEYRNSTESVNAGNPMSASSGCLKVRLEKIGHYTIG</sequence>
<keyword evidence="6" id="KW-1003">Cell membrane</keyword>
<protein>
    <recommendedName>
        <fullName evidence="5">Probable cobalamin biosynthesis protein CobD</fullName>
    </recommendedName>
</protein>
<evidence type="ECO:0000256" key="8">
    <source>
        <dbReference type="ARBA" id="ARBA00022692"/>
    </source>
</evidence>
<dbReference type="NCBIfam" id="NF002281">
    <property type="entry name" value="PRK01209.2-5"/>
    <property type="match status" value="1"/>
</dbReference>
<dbReference type="UniPathway" id="UPA00148"/>
<name>A0A7C2ULN2_9CREN</name>
<keyword evidence="7" id="KW-0169">Cobalamin biosynthesis</keyword>
<keyword evidence="8 11" id="KW-0812">Transmembrane</keyword>